<name>A0A1M6I414_MALRU</name>
<organism evidence="2 3">
    <name type="scientific">Malonomonas rubra DSM 5091</name>
    <dbReference type="NCBI Taxonomy" id="1122189"/>
    <lineage>
        <taxon>Bacteria</taxon>
        <taxon>Pseudomonadati</taxon>
        <taxon>Thermodesulfobacteriota</taxon>
        <taxon>Desulfuromonadia</taxon>
        <taxon>Desulfuromonadales</taxon>
        <taxon>Geopsychrobacteraceae</taxon>
        <taxon>Malonomonas</taxon>
    </lineage>
</organism>
<protein>
    <submittedName>
        <fullName evidence="2">Uncharacterized protein</fullName>
    </submittedName>
</protein>
<keyword evidence="1" id="KW-0472">Membrane</keyword>
<dbReference type="RefSeq" id="WP_072908442.1">
    <property type="nucleotide sequence ID" value="NZ_FQZT01000006.1"/>
</dbReference>
<sequence>MNSQDKILRSGFALFSLITSFLFVYYAVTIFTGETGSQHLKIFAYVTGGYGLMNTYILSWAWRTQVGWTMAANTVISVCFFGVFLMDMLRGGLQDSKQIAVLVGLAVVLGINWYTIRKLNQ</sequence>
<reference evidence="2 3" key="1">
    <citation type="submission" date="2016-11" db="EMBL/GenBank/DDBJ databases">
        <authorList>
            <person name="Jaros S."/>
            <person name="Januszkiewicz K."/>
            <person name="Wedrychowicz H."/>
        </authorList>
    </citation>
    <scope>NUCLEOTIDE SEQUENCE [LARGE SCALE GENOMIC DNA]</scope>
    <source>
        <strain evidence="2 3">DSM 5091</strain>
    </source>
</reference>
<dbReference type="STRING" id="1122189.SAMN02745165_02003"/>
<dbReference type="Proteomes" id="UP000184171">
    <property type="component" value="Unassembled WGS sequence"/>
</dbReference>
<keyword evidence="1" id="KW-0812">Transmembrane</keyword>
<accession>A0A1M6I414</accession>
<keyword evidence="1" id="KW-1133">Transmembrane helix</keyword>
<gene>
    <name evidence="2" type="ORF">SAMN02745165_02003</name>
</gene>
<feature type="transmembrane region" description="Helical" evidence="1">
    <location>
        <begin position="99"/>
        <end position="116"/>
    </location>
</feature>
<keyword evidence="3" id="KW-1185">Reference proteome</keyword>
<feature type="transmembrane region" description="Helical" evidence="1">
    <location>
        <begin position="68"/>
        <end position="87"/>
    </location>
</feature>
<dbReference type="OrthoDB" id="5405778at2"/>
<dbReference type="EMBL" id="FQZT01000006">
    <property type="protein sequence ID" value="SHJ29203.1"/>
    <property type="molecule type" value="Genomic_DNA"/>
</dbReference>
<feature type="transmembrane region" description="Helical" evidence="1">
    <location>
        <begin position="43"/>
        <end position="62"/>
    </location>
</feature>
<feature type="transmembrane region" description="Helical" evidence="1">
    <location>
        <begin position="12"/>
        <end position="31"/>
    </location>
</feature>
<proteinExistence type="predicted"/>
<evidence type="ECO:0000313" key="2">
    <source>
        <dbReference type="EMBL" id="SHJ29203.1"/>
    </source>
</evidence>
<evidence type="ECO:0000256" key="1">
    <source>
        <dbReference type="SAM" id="Phobius"/>
    </source>
</evidence>
<evidence type="ECO:0000313" key="3">
    <source>
        <dbReference type="Proteomes" id="UP000184171"/>
    </source>
</evidence>
<dbReference type="AlphaFoldDB" id="A0A1M6I414"/>